<gene>
    <name evidence="6" type="primary">sauU_1</name>
    <name evidence="6" type="ORF">CB4_02780</name>
</gene>
<dbReference type="EMBL" id="AP017312">
    <property type="protein sequence ID" value="BAU28605.1"/>
    <property type="molecule type" value="Genomic_DNA"/>
</dbReference>
<protein>
    <submittedName>
        <fullName evidence="6">Putative sulfoacetate transporter SauU</fullName>
    </submittedName>
</protein>
<dbReference type="PANTHER" id="PTHR23537:SF1">
    <property type="entry name" value="SUGAR TRANSPORTER"/>
    <property type="match status" value="1"/>
</dbReference>
<evidence type="ECO:0000256" key="1">
    <source>
        <dbReference type="ARBA" id="ARBA00004651"/>
    </source>
</evidence>
<dbReference type="GO" id="GO:0005886">
    <property type="term" value="C:plasma membrane"/>
    <property type="evidence" value="ECO:0007669"/>
    <property type="project" value="UniProtKB-SubCell"/>
</dbReference>
<evidence type="ECO:0000256" key="2">
    <source>
        <dbReference type="ARBA" id="ARBA00022448"/>
    </source>
</evidence>
<keyword evidence="4" id="KW-1133">Transmembrane helix</keyword>
<keyword evidence="3" id="KW-0812">Transmembrane</keyword>
<dbReference type="SUPFAM" id="SSF103473">
    <property type="entry name" value="MFS general substrate transporter"/>
    <property type="match status" value="1"/>
</dbReference>
<dbReference type="Gene3D" id="1.20.1250.20">
    <property type="entry name" value="MFS general substrate transporter like domains"/>
    <property type="match status" value="2"/>
</dbReference>
<accession>A0A0U5BCZ4</accession>
<dbReference type="PROSITE" id="PS50850">
    <property type="entry name" value="MFS"/>
    <property type="match status" value="1"/>
</dbReference>
<name>A0A0U5BCZ4_9BACL</name>
<dbReference type="Pfam" id="PF07690">
    <property type="entry name" value="MFS_1"/>
    <property type="match status" value="1"/>
</dbReference>
<keyword evidence="2" id="KW-0813">Transport</keyword>
<dbReference type="AlphaFoldDB" id="A0A0U5BCZ4"/>
<reference evidence="6 7" key="1">
    <citation type="submission" date="2015-12" db="EMBL/GenBank/DDBJ databases">
        <title>Genome sequence of Aneurinibacillus soli.</title>
        <authorList>
            <person name="Lee J.S."/>
            <person name="Lee K.C."/>
            <person name="Kim K.K."/>
            <person name="Lee B.W."/>
        </authorList>
    </citation>
    <scope>NUCLEOTIDE SEQUENCE [LARGE SCALE GENOMIC DNA]</scope>
    <source>
        <strain evidence="6 7">CB4</strain>
    </source>
</reference>
<dbReference type="OrthoDB" id="9797953at2"/>
<keyword evidence="5" id="KW-0472">Membrane</keyword>
<evidence type="ECO:0000256" key="4">
    <source>
        <dbReference type="ARBA" id="ARBA00022989"/>
    </source>
</evidence>
<dbReference type="InterPro" id="IPR020846">
    <property type="entry name" value="MFS_dom"/>
</dbReference>
<dbReference type="Proteomes" id="UP000217696">
    <property type="component" value="Chromosome"/>
</dbReference>
<comment type="subcellular location">
    <subcellularLocation>
        <location evidence="1">Cell membrane</location>
        <topology evidence="1">Multi-pass membrane protein</topology>
    </subcellularLocation>
</comment>
<evidence type="ECO:0000256" key="5">
    <source>
        <dbReference type="ARBA" id="ARBA00023136"/>
    </source>
</evidence>
<dbReference type="InterPro" id="IPR036259">
    <property type="entry name" value="MFS_trans_sf"/>
</dbReference>
<keyword evidence="7" id="KW-1185">Reference proteome</keyword>
<evidence type="ECO:0000313" key="7">
    <source>
        <dbReference type="Proteomes" id="UP000217696"/>
    </source>
</evidence>
<dbReference type="PANTHER" id="PTHR23537">
    <property type="match status" value="1"/>
</dbReference>
<dbReference type="KEGG" id="asoc:CB4_02780"/>
<dbReference type="InterPro" id="IPR011701">
    <property type="entry name" value="MFS"/>
</dbReference>
<organism evidence="6 7">
    <name type="scientific">Aneurinibacillus soli</name>
    <dbReference type="NCBI Taxonomy" id="1500254"/>
    <lineage>
        <taxon>Bacteria</taxon>
        <taxon>Bacillati</taxon>
        <taxon>Bacillota</taxon>
        <taxon>Bacilli</taxon>
        <taxon>Bacillales</taxon>
        <taxon>Paenibacillaceae</taxon>
        <taxon>Aneurinibacillus group</taxon>
        <taxon>Aneurinibacillus</taxon>
    </lineage>
</organism>
<dbReference type="RefSeq" id="WP_096466347.1">
    <property type="nucleotide sequence ID" value="NZ_AP017312.1"/>
</dbReference>
<sequence length="439" mass="48027">MNPFRKLSVHYGWLVLIMMTLTILASMGLGRFSFGIMIPFIRSDMQLSYTSVGYLTTALFSGYLVGSLQAGSFIRRYQHRRTIICGLFVFSSVLFIFSHMSSLVWMFVLVFTLGVLIGILNISALGLLFNWFADGKKGMALGIANAGGGGGMVFSGMFVPYMVSYYQADSGWREATLLFFGFSATIWLFCILFLRNNPAELALDKIGANHGVHTEPHKQERDRENNESGFRSLLGNPVFMGLGISYFLWGFSYLIFTTFLVDYLMEGLDYSKTQAGGLFSLAGITSIASGFICGSLSDRFGRVRVLTWVYSIQSVLLLLLLLPHPITITGSVFLYALTLWGVPTLMMASAGDFLPPRAVPTGMGFLTLFFSIGQALSPLCTGWVVSATHSYTISFLISAACCAVGAVLLMGVARKQALAAKNEPLSTFVPEGYEEKAGV</sequence>
<dbReference type="GO" id="GO:0022857">
    <property type="term" value="F:transmembrane transporter activity"/>
    <property type="evidence" value="ECO:0007669"/>
    <property type="project" value="InterPro"/>
</dbReference>
<evidence type="ECO:0000256" key="3">
    <source>
        <dbReference type="ARBA" id="ARBA00022692"/>
    </source>
</evidence>
<evidence type="ECO:0000313" key="6">
    <source>
        <dbReference type="EMBL" id="BAU28605.1"/>
    </source>
</evidence>
<proteinExistence type="predicted"/>
<dbReference type="InterPro" id="IPR010645">
    <property type="entry name" value="MFS_4"/>
</dbReference>